<dbReference type="EMBL" id="CP058561">
    <property type="protein sequence ID" value="QUH31114.1"/>
    <property type="molecule type" value="Genomic_DNA"/>
</dbReference>
<accession>A0A8J8ME16</accession>
<evidence type="ECO:0000313" key="1">
    <source>
        <dbReference type="EMBL" id="QUH31114.1"/>
    </source>
</evidence>
<reference evidence="1 2" key="1">
    <citation type="submission" date="2020-07" db="EMBL/GenBank/DDBJ databases">
        <title>Vallitalea guaymasensis genome.</title>
        <authorList>
            <person name="Postec A."/>
        </authorList>
    </citation>
    <scope>NUCLEOTIDE SEQUENCE [LARGE SCALE GENOMIC DNA]</scope>
    <source>
        <strain evidence="1 2">Ra1766G1</strain>
    </source>
</reference>
<proteinExistence type="predicted"/>
<keyword evidence="2" id="KW-1185">Reference proteome</keyword>
<sequence length="144" mass="17116">MAYKKNSAQKIKTSESEKFTESLEELIYIDEVELIYQINSITCYLGVNDSFDKSHLNNILQIAREFTTIENMVEIRKKYSESSQPPSEFTIEIYYGSIKKDNIPNYRLRTSYSNPIHTEIYDYKIWDIFKDDKLIDLDNQENEK</sequence>
<organism evidence="1 2">
    <name type="scientific">Vallitalea guaymasensis</name>
    <dbReference type="NCBI Taxonomy" id="1185412"/>
    <lineage>
        <taxon>Bacteria</taxon>
        <taxon>Bacillati</taxon>
        <taxon>Bacillota</taxon>
        <taxon>Clostridia</taxon>
        <taxon>Lachnospirales</taxon>
        <taxon>Vallitaleaceae</taxon>
        <taxon>Vallitalea</taxon>
    </lineage>
</organism>
<gene>
    <name evidence="1" type="ORF">HYG85_20190</name>
</gene>
<evidence type="ECO:0000313" key="2">
    <source>
        <dbReference type="Proteomes" id="UP000677305"/>
    </source>
</evidence>
<dbReference type="RefSeq" id="WP_212691191.1">
    <property type="nucleotide sequence ID" value="NZ_CP058561.1"/>
</dbReference>
<dbReference type="Proteomes" id="UP000677305">
    <property type="component" value="Chromosome"/>
</dbReference>
<dbReference type="KEGG" id="vgu:HYG85_20190"/>
<dbReference type="AlphaFoldDB" id="A0A8J8ME16"/>
<name>A0A8J8ME16_9FIRM</name>
<protein>
    <submittedName>
        <fullName evidence="1">Uncharacterized protein</fullName>
    </submittedName>
</protein>